<comment type="caution">
    <text evidence="2">The sequence shown here is derived from an EMBL/GenBank/DDBJ whole genome shotgun (WGS) entry which is preliminary data.</text>
</comment>
<evidence type="ECO:0000313" key="3">
    <source>
        <dbReference type="Proteomes" id="UP001595912"/>
    </source>
</evidence>
<gene>
    <name evidence="2" type="ORF">ACFPIJ_40260</name>
</gene>
<feature type="domain" description="Ricin B lectin" evidence="1">
    <location>
        <begin position="236"/>
        <end position="364"/>
    </location>
</feature>
<sequence length="364" mass="37348">MSRTGRLIIALALGLAVGGVGGVGTPAAAESNGGIRVLPLGDSITDGGTANPGAYRIELWRRLTAGGYTVDFVGSKANGPAELGDHDHEGHPGYRIDQIQAGIVGWVQATNPQTVLLHLGTNDIGQNWDLPNAPARLGNLVDTIIQLAPAAEIFVAGVAPVAFADREAKTQTYNAAIPGLVQQRAAAGKHVHFVDMHAALTTADLTADGVHPTAAGYAKMGATWYAALRTVPTSIGPGTGLEHRASGLCLDVAGRTATAGAHAVIATCDGGPSQRWVTGAVGELRVFGTMCLDVVGAATAHGSDVIIWTCTGQSNQRWTLRANGSLVGAASGRCLKSTYGGTTPGTILRIADCDGTAVQLWSRR</sequence>
<dbReference type="InterPro" id="IPR035992">
    <property type="entry name" value="Ricin_B-like_lectins"/>
</dbReference>
<dbReference type="InterPro" id="IPR036514">
    <property type="entry name" value="SGNH_hydro_sf"/>
</dbReference>
<organism evidence="2 3">
    <name type="scientific">Dactylosporangium cerinum</name>
    <dbReference type="NCBI Taxonomy" id="1434730"/>
    <lineage>
        <taxon>Bacteria</taxon>
        <taxon>Bacillati</taxon>
        <taxon>Actinomycetota</taxon>
        <taxon>Actinomycetes</taxon>
        <taxon>Micromonosporales</taxon>
        <taxon>Micromonosporaceae</taxon>
        <taxon>Dactylosporangium</taxon>
    </lineage>
</organism>
<dbReference type="Pfam" id="PF00652">
    <property type="entry name" value="Ricin_B_lectin"/>
    <property type="match status" value="1"/>
</dbReference>
<name>A0ABV9W6B8_9ACTN</name>
<proteinExistence type="predicted"/>
<dbReference type="InterPro" id="IPR013830">
    <property type="entry name" value="SGNH_hydro"/>
</dbReference>
<dbReference type="CDD" id="cd01833">
    <property type="entry name" value="XynB_like"/>
    <property type="match status" value="1"/>
</dbReference>
<evidence type="ECO:0000259" key="1">
    <source>
        <dbReference type="SMART" id="SM00458"/>
    </source>
</evidence>
<dbReference type="SUPFAM" id="SSF52266">
    <property type="entry name" value="SGNH hydrolase"/>
    <property type="match status" value="1"/>
</dbReference>
<evidence type="ECO:0000313" key="2">
    <source>
        <dbReference type="EMBL" id="MFC5004048.1"/>
    </source>
</evidence>
<dbReference type="Pfam" id="PF13472">
    <property type="entry name" value="Lipase_GDSL_2"/>
    <property type="match status" value="1"/>
</dbReference>
<dbReference type="SUPFAM" id="SSF50370">
    <property type="entry name" value="Ricin B-like lectins"/>
    <property type="match status" value="1"/>
</dbReference>
<dbReference type="Proteomes" id="UP001595912">
    <property type="component" value="Unassembled WGS sequence"/>
</dbReference>
<dbReference type="PANTHER" id="PTHR30383">
    <property type="entry name" value="THIOESTERASE 1/PROTEASE 1/LYSOPHOSPHOLIPASE L1"/>
    <property type="match status" value="1"/>
</dbReference>
<dbReference type="SMART" id="SM00458">
    <property type="entry name" value="RICIN"/>
    <property type="match status" value="1"/>
</dbReference>
<accession>A0ABV9W6B8</accession>
<dbReference type="RefSeq" id="WP_380123536.1">
    <property type="nucleotide sequence ID" value="NZ_JBHSIU010000054.1"/>
</dbReference>
<keyword evidence="3" id="KW-1185">Reference proteome</keyword>
<dbReference type="Gene3D" id="3.40.50.1110">
    <property type="entry name" value="SGNH hydrolase"/>
    <property type="match status" value="1"/>
</dbReference>
<dbReference type="EMBL" id="JBHSIU010000054">
    <property type="protein sequence ID" value="MFC5004048.1"/>
    <property type="molecule type" value="Genomic_DNA"/>
</dbReference>
<dbReference type="InterPro" id="IPR000772">
    <property type="entry name" value="Ricin_B_lectin"/>
</dbReference>
<dbReference type="PANTHER" id="PTHR30383:SF5">
    <property type="entry name" value="SGNH HYDROLASE-TYPE ESTERASE DOMAIN-CONTAINING PROTEIN"/>
    <property type="match status" value="1"/>
</dbReference>
<protein>
    <submittedName>
        <fullName evidence="2">Ricin-type beta-trefoil lectin domain protein</fullName>
    </submittedName>
</protein>
<dbReference type="InterPro" id="IPR051532">
    <property type="entry name" value="Ester_Hydrolysis_Enzymes"/>
</dbReference>
<dbReference type="CDD" id="cd23418">
    <property type="entry name" value="beta-trefoil_Ricin_XLN-like"/>
    <property type="match status" value="1"/>
</dbReference>
<dbReference type="Gene3D" id="2.80.10.50">
    <property type="match status" value="1"/>
</dbReference>
<dbReference type="PROSITE" id="PS50231">
    <property type="entry name" value="RICIN_B_LECTIN"/>
    <property type="match status" value="1"/>
</dbReference>
<reference evidence="3" key="1">
    <citation type="journal article" date="2019" name="Int. J. Syst. Evol. Microbiol.">
        <title>The Global Catalogue of Microorganisms (GCM) 10K type strain sequencing project: providing services to taxonomists for standard genome sequencing and annotation.</title>
        <authorList>
            <consortium name="The Broad Institute Genomics Platform"/>
            <consortium name="The Broad Institute Genome Sequencing Center for Infectious Disease"/>
            <person name="Wu L."/>
            <person name="Ma J."/>
        </authorList>
    </citation>
    <scope>NUCLEOTIDE SEQUENCE [LARGE SCALE GENOMIC DNA]</scope>
    <source>
        <strain evidence="3">CGMCC 4.7152</strain>
    </source>
</reference>